<accession>A0A015IHQ4</accession>
<name>A0A015IHQ4_RHIIW</name>
<gene>
    <name evidence="2" type="ORF">RirG_213610</name>
</gene>
<feature type="transmembrane region" description="Helical" evidence="1">
    <location>
        <begin position="6"/>
        <end position="27"/>
    </location>
</feature>
<proteinExistence type="predicted"/>
<dbReference type="HOGENOM" id="CLU_2028013_0_0_1"/>
<dbReference type="OrthoDB" id="2423954at2759"/>
<keyword evidence="1" id="KW-0812">Transmembrane</keyword>
<sequence length="122" mass="14369">MPTNEAAAIYCQLLHALIAANVLFYFVNNPEVHKLFKVLQPSNILPSRKWISINQVHKEVELEIKHLLLRNKAKYLTLTEDRWTNVSQHSMYSLIRRLYEANISVKLSNMYNPWKFTPCKNL</sequence>
<protein>
    <submittedName>
        <fullName evidence="2">Uncharacterized protein</fullName>
    </submittedName>
</protein>
<dbReference type="AlphaFoldDB" id="A0A015IHQ4"/>
<dbReference type="Proteomes" id="UP000022910">
    <property type="component" value="Unassembled WGS sequence"/>
</dbReference>
<keyword evidence="1" id="KW-1133">Transmembrane helix</keyword>
<dbReference type="EMBL" id="JEMT01027554">
    <property type="protein sequence ID" value="EXX56707.1"/>
    <property type="molecule type" value="Genomic_DNA"/>
</dbReference>
<evidence type="ECO:0000313" key="2">
    <source>
        <dbReference type="EMBL" id="EXX56707.1"/>
    </source>
</evidence>
<organism evidence="2 3">
    <name type="scientific">Rhizophagus irregularis (strain DAOM 197198w)</name>
    <name type="common">Glomus intraradices</name>
    <dbReference type="NCBI Taxonomy" id="1432141"/>
    <lineage>
        <taxon>Eukaryota</taxon>
        <taxon>Fungi</taxon>
        <taxon>Fungi incertae sedis</taxon>
        <taxon>Mucoromycota</taxon>
        <taxon>Glomeromycotina</taxon>
        <taxon>Glomeromycetes</taxon>
        <taxon>Glomerales</taxon>
        <taxon>Glomeraceae</taxon>
        <taxon>Rhizophagus</taxon>
    </lineage>
</organism>
<evidence type="ECO:0000313" key="3">
    <source>
        <dbReference type="Proteomes" id="UP000022910"/>
    </source>
</evidence>
<comment type="caution">
    <text evidence="2">The sequence shown here is derived from an EMBL/GenBank/DDBJ whole genome shotgun (WGS) entry which is preliminary data.</text>
</comment>
<keyword evidence="3" id="KW-1185">Reference proteome</keyword>
<evidence type="ECO:0000256" key="1">
    <source>
        <dbReference type="SAM" id="Phobius"/>
    </source>
</evidence>
<reference evidence="2 3" key="1">
    <citation type="submission" date="2014-02" db="EMBL/GenBank/DDBJ databases">
        <title>Single nucleus genome sequencing reveals high similarity among nuclei of an endomycorrhizal fungus.</title>
        <authorList>
            <person name="Lin K."/>
            <person name="Geurts R."/>
            <person name="Zhang Z."/>
            <person name="Limpens E."/>
            <person name="Saunders D.G."/>
            <person name="Mu D."/>
            <person name="Pang E."/>
            <person name="Cao H."/>
            <person name="Cha H."/>
            <person name="Lin T."/>
            <person name="Zhou Q."/>
            <person name="Shang Y."/>
            <person name="Li Y."/>
            <person name="Ivanov S."/>
            <person name="Sharma T."/>
            <person name="Velzen R.V."/>
            <person name="Ruijter N.D."/>
            <person name="Aanen D.K."/>
            <person name="Win J."/>
            <person name="Kamoun S."/>
            <person name="Bisseling T."/>
            <person name="Huang S."/>
        </authorList>
    </citation>
    <scope>NUCLEOTIDE SEQUENCE [LARGE SCALE GENOMIC DNA]</scope>
    <source>
        <strain evidence="3">DAOM197198w</strain>
    </source>
</reference>
<keyword evidence="1" id="KW-0472">Membrane</keyword>